<dbReference type="Proteomes" id="UP000182932">
    <property type="component" value="Unassembled WGS sequence"/>
</dbReference>
<evidence type="ECO:0000313" key="3">
    <source>
        <dbReference type="Proteomes" id="UP000182932"/>
    </source>
</evidence>
<dbReference type="RefSeq" id="WP_244526564.1">
    <property type="nucleotide sequence ID" value="NZ_FNYY01000020.1"/>
</dbReference>
<feature type="region of interest" description="Disordered" evidence="1">
    <location>
        <begin position="45"/>
        <end position="64"/>
    </location>
</feature>
<protein>
    <recommendedName>
        <fullName evidence="4">Bacterial mobilisation domain-containing protein</fullName>
    </recommendedName>
</protein>
<sequence length="185" mass="19866">MPTKKKAAMTYLPPERHAQLAALAASEGQTVSVFLGRLIGLALDGDEAAPPPPSRPTSRARREGKVTVRLAADVRQDLEEEARSQGVTASTWAAALLSARMRNAPQMVAGERRGVRAAYRQLRGLAVNANQIAYALNRGVLMGAGADLTKAEVEGLRQDVAKLRMALSVYAEGRFRFQSGEGEQP</sequence>
<proteinExistence type="predicted"/>
<name>A0A975ZQC0_9RHOB</name>
<keyword evidence="3" id="KW-1185">Reference proteome</keyword>
<dbReference type="EMBL" id="FNYY01000020">
    <property type="protein sequence ID" value="SEK03812.1"/>
    <property type="molecule type" value="Genomic_DNA"/>
</dbReference>
<accession>A0A975ZQC0</accession>
<evidence type="ECO:0000313" key="2">
    <source>
        <dbReference type="EMBL" id="SEK03812.1"/>
    </source>
</evidence>
<organism evidence="2 3">
    <name type="scientific">Marinovum algicola</name>
    <dbReference type="NCBI Taxonomy" id="42444"/>
    <lineage>
        <taxon>Bacteria</taxon>
        <taxon>Pseudomonadati</taxon>
        <taxon>Pseudomonadota</taxon>
        <taxon>Alphaproteobacteria</taxon>
        <taxon>Rhodobacterales</taxon>
        <taxon>Roseobacteraceae</taxon>
        <taxon>Marinovum</taxon>
    </lineage>
</organism>
<dbReference type="GeneID" id="80820333"/>
<dbReference type="AlphaFoldDB" id="A0A975ZQC0"/>
<evidence type="ECO:0000256" key="1">
    <source>
        <dbReference type="SAM" id="MobiDB-lite"/>
    </source>
</evidence>
<reference evidence="2 3" key="1">
    <citation type="submission" date="2016-10" db="EMBL/GenBank/DDBJ databases">
        <authorList>
            <person name="Varghese N."/>
            <person name="Submissions S."/>
        </authorList>
    </citation>
    <scope>NUCLEOTIDE SEQUENCE [LARGE SCALE GENOMIC DNA]</scope>
    <source>
        <strain evidence="2 3">FF3</strain>
    </source>
</reference>
<comment type="caution">
    <text evidence="2">The sequence shown here is derived from an EMBL/GenBank/DDBJ whole genome shotgun (WGS) entry which is preliminary data.</text>
</comment>
<gene>
    <name evidence="2" type="ORF">SAMN04487940_12030</name>
</gene>
<evidence type="ECO:0008006" key="4">
    <source>
        <dbReference type="Google" id="ProtNLM"/>
    </source>
</evidence>